<gene>
    <name evidence="1" type="ORF">H9653_06830</name>
</gene>
<dbReference type="RefSeq" id="WP_180952507.1">
    <property type="nucleotide sequence ID" value="NZ_JACSQR010000015.1"/>
</dbReference>
<sequence length="50" mass="5862">MLHLSYSDDVDALLRTDFIADLDKFLTGQLPALANFTFFYYSPLFNEHHH</sequence>
<name>A0ABR8RJ37_9GAMM</name>
<keyword evidence="2" id="KW-1185">Reference proteome</keyword>
<organism evidence="1 2">
    <name type="scientific">Psychrobacter communis</name>
    <dbReference type="NCBI Taxonomy" id="2762238"/>
    <lineage>
        <taxon>Bacteria</taxon>
        <taxon>Pseudomonadati</taxon>
        <taxon>Pseudomonadota</taxon>
        <taxon>Gammaproteobacteria</taxon>
        <taxon>Moraxellales</taxon>
        <taxon>Moraxellaceae</taxon>
        <taxon>Psychrobacter</taxon>
    </lineage>
</organism>
<comment type="caution">
    <text evidence="1">The sequence shown here is derived from an EMBL/GenBank/DDBJ whole genome shotgun (WGS) entry which is preliminary data.</text>
</comment>
<proteinExistence type="predicted"/>
<dbReference type="EMBL" id="JACSQR010000015">
    <property type="protein sequence ID" value="MBD7947729.1"/>
    <property type="molecule type" value="Genomic_DNA"/>
</dbReference>
<protein>
    <submittedName>
        <fullName evidence="1">Uncharacterized protein</fullName>
    </submittedName>
</protein>
<evidence type="ECO:0000313" key="2">
    <source>
        <dbReference type="Proteomes" id="UP000606724"/>
    </source>
</evidence>
<accession>A0ABR8RJ37</accession>
<reference evidence="1 2" key="1">
    <citation type="submission" date="2020-08" db="EMBL/GenBank/DDBJ databases">
        <title>A Genomic Blueprint of the Chicken Gut Microbiome.</title>
        <authorList>
            <person name="Gilroy R."/>
            <person name="Ravi A."/>
            <person name="Getino M."/>
            <person name="Pursley I."/>
            <person name="Horton D.L."/>
            <person name="Alikhan N.-F."/>
            <person name="Baker D."/>
            <person name="Gharbi K."/>
            <person name="Hall N."/>
            <person name="Watson M."/>
            <person name="Adriaenssens E.M."/>
            <person name="Foster-Nyarko E."/>
            <person name="Jarju S."/>
            <person name="Secka A."/>
            <person name="Antonio M."/>
            <person name="Oren A."/>
            <person name="Chaudhuri R."/>
            <person name="La Ragione R.M."/>
            <person name="Hildebrand F."/>
            <person name="Pallen M.J."/>
        </authorList>
    </citation>
    <scope>NUCLEOTIDE SEQUENCE [LARGE SCALE GENOMIC DNA]</scope>
    <source>
        <strain evidence="1 2">Sa4CVA2</strain>
    </source>
</reference>
<dbReference type="Proteomes" id="UP000606724">
    <property type="component" value="Unassembled WGS sequence"/>
</dbReference>
<evidence type="ECO:0000313" key="1">
    <source>
        <dbReference type="EMBL" id="MBD7947729.1"/>
    </source>
</evidence>